<accession>A0A2T7NZS4</accession>
<reference evidence="1 2" key="1">
    <citation type="submission" date="2018-04" db="EMBL/GenBank/DDBJ databases">
        <title>The genome of golden apple snail Pomacea canaliculata provides insight into stress tolerance and invasive adaptation.</title>
        <authorList>
            <person name="Liu C."/>
            <person name="Liu B."/>
            <person name="Ren Y."/>
            <person name="Zhang Y."/>
            <person name="Wang H."/>
            <person name="Li S."/>
            <person name="Jiang F."/>
            <person name="Yin L."/>
            <person name="Zhang G."/>
            <person name="Qian W."/>
            <person name="Fan W."/>
        </authorList>
    </citation>
    <scope>NUCLEOTIDE SEQUENCE [LARGE SCALE GENOMIC DNA]</scope>
    <source>
        <strain evidence="1">SZHN2017</strain>
        <tissue evidence="1">Muscle</tissue>
    </source>
</reference>
<dbReference type="AlphaFoldDB" id="A0A2T7NZS4"/>
<keyword evidence="2" id="KW-1185">Reference proteome</keyword>
<organism evidence="1 2">
    <name type="scientific">Pomacea canaliculata</name>
    <name type="common">Golden apple snail</name>
    <dbReference type="NCBI Taxonomy" id="400727"/>
    <lineage>
        <taxon>Eukaryota</taxon>
        <taxon>Metazoa</taxon>
        <taxon>Spiralia</taxon>
        <taxon>Lophotrochozoa</taxon>
        <taxon>Mollusca</taxon>
        <taxon>Gastropoda</taxon>
        <taxon>Caenogastropoda</taxon>
        <taxon>Architaenioglossa</taxon>
        <taxon>Ampullarioidea</taxon>
        <taxon>Ampullariidae</taxon>
        <taxon>Pomacea</taxon>
    </lineage>
</organism>
<dbReference type="EMBL" id="PZQS01000008">
    <property type="protein sequence ID" value="PVD26665.1"/>
    <property type="molecule type" value="Genomic_DNA"/>
</dbReference>
<sequence>MAVMPFSALLDFSDVIFGRVDRSALCQSDQVYDEEKVKVILTPSFTLTLFVTGSLSSCSLFSGRQYVRENCVPVLSSGLGLAYTLYFDIYLDTHLTLTQDVVRDFPVMLQSYLLLNILKLKVRFTEFVVVFDTTDENSTCSANTSFLALFSTLVVTREASVARIESQLLSLRNTTLSFGFRDQTLLLTSRPNERVWLNHFRHSKKGGACTVSVSIPLPVVGGDETLVYTRVNDLLPLPQMALFAG</sequence>
<protein>
    <submittedName>
        <fullName evidence="1">Uncharacterized protein</fullName>
    </submittedName>
</protein>
<comment type="caution">
    <text evidence="1">The sequence shown here is derived from an EMBL/GenBank/DDBJ whole genome shotgun (WGS) entry which is preliminary data.</text>
</comment>
<evidence type="ECO:0000313" key="2">
    <source>
        <dbReference type="Proteomes" id="UP000245119"/>
    </source>
</evidence>
<name>A0A2T7NZS4_POMCA</name>
<gene>
    <name evidence="1" type="ORF">C0Q70_14343</name>
</gene>
<evidence type="ECO:0000313" key="1">
    <source>
        <dbReference type="EMBL" id="PVD26665.1"/>
    </source>
</evidence>
<dbReference type="Proteomes" id="UP000245119">
    <property type="component" value="Linkage Group LG8"/>
</dbReference>
<proteinExistence type="predicted"/>